<reference evidence="4" key="1">
    <citation type="submission" date="2014-03" db="EMBL/GenBank/DDBJ databases">
        <title>The Genome Sequence of Puccinia striiformis f. sp. tritici PST-78.</title>
        <authorList>
            <consortium name="The Broad Institute Genome Sequencing Platform"/>
            <person name="Cuomo C."/>
            <person name="Hulbert S."/>
            <person name="Chen X."/>
            <person name="Walker B."/>
            <person name="Young S.K."/>
            <person name="Zeng Q."/>
            <person name="Gargeya S."/>
            <person name="Fitzgerald M."/>
            <person name="Haas B."/>
            <person name="Abouelleil A."/>
            <person name="Alvarado L."/>
            <person name="Arachchi H.M."/>
            <person name="Berlin A.M."/>
            <person name="Chapman S.B."/>
            <person name="Goldberg J."/>
            <person name="Griggs A."/>
            <person name="Gujja S."/>
            <person name="Hansen M."/>
            <person name="Howarth C."/>
            <person name="Imamovic A."/>
            <person name="Larimer J."/>
            <person name="McCowan C."/>
            <person name="Montmayeur A."/>
            <person name="Murphy C."/>
            <person name="Neiman D."/>
            <person name="Pearson M."/>
            <person name="Priest M."/>
            <person name="Roberts A."/>
            <person name="Saif S."/>
            <person name="Shea T."/>
            <person name="Sisk P."/>
            <person name="Sykes S."/>
            <person name="Wortman J."/>
            <person name="Nusbaum C."/>
            <person name="Birren B."/>
        </authorList>
    </citation>
    <scope>NUCLEOTIDE SEQUENCE [LARGE SCALE GENOMIC DNA]</scope>
    <source>
        <strain evidence="4">race PST-78</strain>
    </source>
</reference>
<keyword evidence="4" id="KW-1185">Reference proteome</keyword>
<protein>
    <recommendedName>
        <fullName evidence="2">Tet-like 2OG-Fe(II) oxygenase domain-containing protein</fullName>
    </recommendedName>
</protein>
<dbReference type="InterPro" id="IPR046798">
    <property type="entry name" value="2OG-FeII_Oxy_6"/>
</dbReference>
<evidence type="ECO:0000313" key="4">
    <source>
        <dbReference type="Proteomes" id="UP000054564"/>
    </source>
</evidence>
<proteinExistence type="predicted"/>
<feature type="region of interest" description="Disordered" evidence="1">
    <location>
        <begin position="405"/>
        <end position="429"/>
    </location>
</feature>
<dbReference type="EMBL" id="AJIL01000203">
    <property type="protein sequence ID" value="KNE91461.1"/>
    <property type="molecule type" value="Genomic_DNA"/>
</dbReference>
<feature type="compositionally biased region" description="Basic residues" evidence="1">
    <location>
        <begin position="25"/>
        <end position="34"/>
    </location>
</feature>
<dbReference type="Proteomes" id="UP000054564">
    <property type="component" value="Unassembled WGS sequence"/>
</dbReference>
<dbReference type="Pfam" id="PF20515">
    <property type="entry name" value="2OG-FeII_Oxy_6"/>
    <property type="match status" value="1"/>
</dbReference>
<dbReference type="AlphaFoldDB" id="A0A0L0UX22"/>
<evidence type="ECO:0000259" key="2">
    <source>
        <dbReference type="Pfam" id="PF20515"/>
    </source>
</evidence>
<evidence type="ECO:0000313" key="3">
    <source>
        <dbReference type="EMBL" id="KNE91461.1"/>
    </source>
</evidence>
<organism evidence="3 4">
    <name type="scientific">Puccinia striiformis f. sp. tritici PST-78</name>
    <dbReference type="NCBI Taxonomy" id="1165861"/>
    <lineage>
        <taxon>Eukaryota</taxon>
        <taxon>Fungi</taxon>
        <taxon>Dikarya</taxon>
        <taxon>Basidiomycota</taxon>
        <taxon>Pucciniomycotina</taxon>
        <taxon>Pucciniomycetes</taxon>
        <taxon>Pucciniales</taxon>
        <taxon>Pucciniaceae</taxon>
        <taxon>Puccinia</taxon>
    </lineage>
</organism>
<feature type="compositionally biased region" description="Polar residues" evidence="1">
    <location>
        <begin position="1"/>
        <end position="12"/>
    </location>
</feature>
<evidence type="ECO:0000256" key="1">
    <source>
        <dbReference type="SAM" id="MobiDB-lite"/>
    </source>
</evidence>
<accession>A0A0L0UX22</accession>
<name>A0A0L0UX22_9BASI</name>
<gene>
    <name evidence="3" type="ORF">PSTG_15119</name>
</gene>
<feature type="compositionally biased region" description="Basic and acidic residues" evidence="1">
    <location>
        <begin position="405"/>
        <end position="417"/>
    </location>
</feature>
<comment type="caution">
    <text evidence="3">The sequence shown here is derived from an EMBL/GenBank/DDBJ whole genome shotgun (WGS) entry which is preliminary data.</text>
</comment>
<feature type="domain" description="Tet-like 2OG-Fe(II) oxygenase" evidence="2">
    <location>
        <begin position="140"/>
        <end position="354"/>
    </location>
</feature>
<sequence length="429" mass="49629">MNSSFHFQSTIVPNPPSDLDTNTGRKPKKRRANKMKNYWARQETTTGSSFVDSSVNLESTKDDDVNKTITAAPVPPAEKIHYYYVPKHRQHDPNLLEIFTRQETLLNSYHKLDHGTCIIAPKKEPGFCKFKITPFSNMSPEQPQGWEKLVMFFLERTDFVEEVKINGPHTEGGMWACGWRKGSKRKEGFGRYCSFIRLAAMIRKSQYNAQDEEAAYREANEWIASHLQELAPQAFKEDRQALLENGLPSMGHTEYNTPYNMFNFASFFTFTMFNFSNNPHKDTDVNNWTMACWIPLFNPKTSNPDDPILADEGFDMEGGQFTFRDFQVYIDMNRGIGVTMCVFRSTKENHQTLNGCSRSNKYTRIGFSCQMSQRMTNAMVAYLTTKTDTQIAGQTIQIEDAIRYNEKKKQEKIEKQKPKQKQNKRKKMA</sequence>
<feature type="compositionally biased region" description="Basic residues" evidence="1">
    <location>
        <begin position="418"/>
        <end position="429"/>
    </location>
</feature>
<feature type="region of interest" description="Disordered" evidence="1">
    <location>
        <begin position="1"/>
        <end position="36"/>
    </location>
</feature>